<dbReference type="RefSeq" id="WP_086888491.1">
    <property type="nucleotide sequence ID" value="NZ_CP019893.1"/>
</dbReference>
<dbReference type="OrthoDB" id="170203at2157"/>
<keyword evidence="4" id="KW-1185">Reference proteome</keyword>
<evidence type="ECO:0000256" key="1">
    <source>
        <dbReference type="SAM" id="MobiDB-lite"/>
    </source>
</evidence>
<evidence type="ECO:0000259" key="2">
    <source>
        <dbReference type="Pfam" id="PF26490"/>
    </source>
</evidence>
<dbReference type="GeneID" id="32894514"/>
<dbReference type="Proteomes" id="UP000250088">
    <property type="component" value="Chromosome"/>
</dbReference>
<gene>
    <name evidence="3" type="ORF">B1756_10505</name>
</gene>
<reference evidence="4" key="1">
    <citation type="submission" date="2017-02" db="EMBL/GenBank/DDBJ databases">
        <title>Natronthermophilus aegyptiacus gen. nov.,sp. nov., an aerobic, extremely halophilic alkalithermophilic archaeon isolated from the athalassohaline Wadi An Natrun, Egypt.</title>
        <authorList>
            <person name="Zhao B."/>
        </authorList>
    </citation>
    <scope>NUCLEOTIDE SEQUENCE [LARGE SCALE GENOMIC DNA]</scope>
    <source>
        <strain evidence="4">JW/NM-HA 15</strain>
    </source>
</reference>
<evidence type="ECO:0000313" key="4">
    <source>
        <dbReference type="Proteomes" id="UP000250088"/>
    </source>
</evidence>
<feature type="domain" description="DUF8159" evidence="2">
    <location>
        <begin position="69"/>
        <end position="172"/>
    </location>
</feature>
<dbReference type="EMBL" id="CP019893">
    <property type="protein sequence ID" value="ARS90116.1"/>
    <property type="molecule type" value="Genomic_DNA"/>
</dbReference>
<proteinExistence type="predicted"/>
<dbReference type="PROSITE" id="PS51257">
    <property type="entry name" value="PROKAR_LIPOPROTEIN"/>
    <property type="match status" value="1"/>
</dbReference>
<name>A0A2Z2HSC5_9EURY</name>
<dbReference type="Pfam" id="PF26490">
    <property type="entry name" value="DUF8159"/>
    <property type="match status" value="1"/>
</dbReference>
<protein>
    <recommendedName>
        <fullName evidence="2">DUF8159 domain-containing protein</fullName>
    </recommendedName>
</protein>
<dbReference type="AlphaFoldDB" id="A0A2Z2HSC5"/>
<sequence>MERRKILLGSGAAFATVLAGCSSTETDEDVPDDSGTDDTSGFDDDGGSDDSDTGGDDDGEDLPGVEGVTDLESDHLSVVDVQANPDTLGVYVETDTTDTQKLHDELAYVADDLSKAIVDRDRFKSEIESIELVVEHSGARVFEVYIDVQWLLDYLDEYITREELKHKVVDTKH</sequence>
<feature type="compositionally biased region" description="Acidic residues" evidence="1">
    <location>
        <begin position="25"/>
        <end position="63"/>
    </location>
</feature>
<organism evidence="3 4">
    <name type="scientific">Natrarchaeobaculum aegyptiacum</name>
    <dbReference type="NCBI Taxonomy" id="745377"/>
    <lineage>
        <taxon>Archaea</taxon>
        <taxon>Methanobacteriati</taxon>
        <taxon>Methanobacteriota</taxon>
        <taxon>Stenosarchaea group</taxon>
        <taxon>Halobacteria</taxon>
        <taxon>Halobacteriales</taxon>
        <taxon>Natrialbaceae</taxon>
        <taxon>Natrarchaeobaculum</taxon>
    </lineage>
</organism>
<dbReference type="InterPro" id="IPR058473">
    <property type="entry name" value="DUF8159"/>
</dbReference>
<accession>A0A2Z2HSC5</accession>
<dbReference type="KEGG" id="naj:B1756_10505"/>
<evidence type="ECO:0000313" key="3">
    <source>
        <dbReference type="EMBL" id="ARS90116.1"/>
    </source>
</evidence>
<feature type="region of interest" description="Disordered" evidence="1">
    <location>
        <begin position="20"/>
        <end position="70"/>
    </location>
</feature>